<dbReference type="Gene3D" id="1.10.630.10">
    <property type="entry name" value="Cytochrome P450"/>
    <property type="match status" value="1"/>
</dbReference>
<proteinExistence type="inferred from homology"/>
<comment type="cofactor">
    <cofactor evidence="1 8">
        <name>heme</name>
        <dbReference type="ChEBI" id="CHEBI:30413"/>
    </cofactor>
</comment>
<evidence type="ECO:0000256" key="7">
    <source>
        <dbReference type="ARBA" id="ARBA00023033"/>
    </source>
</evidence>
<keyword evidence="10" id="KW-0812">Transmembrane</keyword>
<evidence type="ECO:0000256" key="10">
    <source>
        <dbReference type="SAM" id="Phobius"/>
    </source>
</evidence>
<dbReference type="OrthoDB" id="6692864at2759"/>
<name>K5WAI1_PHACS</name>
<evidence type="ECO:0008006" key="13">
    <source>
        <dbReference type="Google" id="ProtNLM"/>
    </source>
</evidence>
<keyword evidence="12" id="KW-1185">Reference proteome</keyword>
<evidence type="ECO:0000256" key="5">
    <source>
        <dbReference type="ARBA" id="ARBA00023002"/>
    </source>
</evidence>
<dbReference type="GO" id="GO:0016705">
    <property type="term" value="F:oxidoreductase activity, acting on paired donors, with incorporation or reduction of molecular oxygen"/>
    <property type="evidence" value="ECO:0007669"/>
    <property type="project" value="InterPro"/>
</dbReference>
<keyword evidence="5 9" id="KW-0560">Oxidoreductase</keyword>
<dbReference type="InterPro" id="IPR050121">
    <property type="entry name" value="Cytochrome_P450_monoxygenase"/>
</dbReference>
<dbReference type="PRINTS" id="PR00385">
    <property type="entry name" value="P450"/>
</dbReference>
<dbReference type="RefSeq" id="XP_007396283.1">
    <property type="nucleotide sequence ID" value="XM_007396221.1"/>
</dbReference>
<dbReference type="KEGG" id="pco:PHACADRAFT_174150"/>
<feature type="transmembrane region" description="Helical" evidence="10">
    <location>
        <begin position="34"/>
        <end position="55"/>
    </location>
</feature>
<protein>
    <recommendedName>
        <fullName evidence="13">Cytochrome P450</fullName>
    </recommendedName>
</protein>
<dbReference type="PANTHER" id="PTHR24305:SF187">
    <property type="entry name" value="P450, PUTATIVE (EUROFUNG)-RELATED"/>
    <property type="match status" value="1"/>
</dbReference>
<dbReference type="SUPFAM" id="SSF48264">
    <property type="entry name" value="Cytochrome P450"/>
    <property type="match status" value="1"/>
</dbReference>
<evidence type="ECO:0000256" key="2">
    <source>
        <dbReference type="ARBA" id="ARBA00005179"/>
    </source>
</evidence>
<keyword evidence="6 8" id="KW-0408">Iron</keyword>
<dbReference type="GeneID" id="18909664"/>
<accession>K5WAI1</accession>
<evidence type="ECO:0000256" key="3">
    <source>
        <dbReference type="ARBA" id="ARBA00010617"/>
    </source>
</evidence>
<dbReference type="InterPro" id="IPR036396">
    <property type="entry name" value="Cyt_P450_sf"/>
</dbReference>
<dbReference type="PROSITE" id="PS00086">
    <property type="entry name" value="CYTOCHROME_P450"/>
    <property type="match status" value="1"/>
</dbReference>
<dbReference type="PRINTS" id="PR00463">
    <property type="entry name" value="EP450I"/>
</dbReference>
<dbReference type="Proteomes" id="UP000008370">
    <property type="component" value="Unassembled WGS sequence"/>
</dbReference>
<keyword evidence="10" id="KW-0472">Membrane</keyword>
<gene>
    <name evidence="11" type="ORF">PHACADRAFT_174150</name>
</gene>
<dbReference type="EMBL" id="JH930472">
    <property type="protein sequence ID" value="EKM55979.1"/>
    <property type="molecule type" value="Genomic_DNA"/>
</dbReference>
<keyword evidence="4 8" id="KW-0479">Metal-binding</keyword>
<feature type="transmembrane region" description="Helical" evidence="10">
    <location>
        <begin position="62"/>
        <end position="82"/>
    </location>
</feature>
<dbReference type="InParanoid" id="K5WAI1"/>
<evidence type="ECO:0000256" key="1">
    <source>
        <dbReference type="ARBA" id="ARBA00001971"/>
    </source>
</evidence>
<feature type="binding site" description="axial binding residue" evidence="8">
    <location>
        <position position="500"/>
    </location>
    <ligand>
        <name>heme</name>
        <dbReference type="ChEBI" id="CHEBI:30413"/>
    </ligand>
    <ligandPart>
        <name>Fe</name>
        <dbReference type="ChEBI" id="CHEBI:18248"/>
    </ligandPart>
</feature>
<keyword evidence="8 9" id="KW-0349">Heme</keyword>
<evidence type="ECO:0000256" key="9">
    <source>
        <dbReference type="RuleBase" id="RU000461"/>
    </source>
</evidence>
<sequence>MSVLLDSLTTNQCMLAVAACALVTHWIFNRWEPTDIPTLFILLLLAPAAASTLLIQHHGVTYGVALTFFTYHASLLSSITVYRISPFHPLARYPGPLLAKVTRWYLTFIAVGGRQHVVTRRFFEQYGDAVRVGPNEVHFRDLSVLQTMMGLKGMPKGPMWDGRSLKGGKSMKGSGILIGLRDNATHARRRRPWNRAFSSAALKNYEPVIVKRVSQFVALLEKQKQIDFARRVHLFTFDFISEALFGGESEAMQDDDKDGAVGAMHIAFKELQFYENIPWLGRLARYLPSAGGNAKGFITMCRSRGVERLAKTSSTKDLFYWLNNEDGSEKEDPPKLTVIVDSTLAIIAGSDPTSAALSTIVYCLLTHPQAYARLQTEVDQFYPPEEDSLDQKHHTSMPYLEAVINEAMRLYPVVPSGTQRAPERGSGGFVAGPHFIPEWTSIRAPTWSLHRDARNFAQPDAFLPERWLAPEDRDATGLASPGGAHDMRAFVPFSYGPRNCVGKNLAMVEMKVVLTHMLQRLRLRFEEGFDPVAWESGLEDRFGLVVPRLPLIVERRI</sequence>
<dbReference type="Pfam" id="PF00067">
    <property type="entry name" value="p450"/>
    <property type="match status" value="1"/>
</dbReference>
<evidence type="ECO:0000256" key="8">
    <source>
        <dbReference type="PIRSR" id="PIRSR602401-1"/>
    </source>
</evidence>
<comment type="similarity">
    <text evidence="3 9">Belongs to the cytochrome P450 family.</text>
</comment>
<evidence type="ECO:0000313" key="11">
    <source>
        <dbReference type="EMBL" id="EKM55979.1"/>
    </source>
</evidence>
<evidence type="ECO:0000256" key="4">
    <source>
        <dbReference type="ARBA" id="ARBA00022723"/>
    </source>
</evidence>
<evidence type="ECO:0000256" key="6">
    <source>
        <dbReference type="ARBA" id="ARBA00023004"/>
    </source>
</evidence>
<dbReference type="CDD" id="cd11061">
    <property type="entry name" value="CYP67-like"/>
    <property type="match status" value="1"/>
</dbReference>
<comment type="pathway">
    <text evidence="2">Secondary metabolite biosynthesis.</text>
</comment>
<keyword evidence="10" id="KW-1133">Transmembrane helix</keyword>
<dbReference type="AlphaFoldDB" id="K5WAI1"/>
<organism evidence="11 12">
    <name type="scientific">Phanerochaete carnosa (strain HHB-10118-sp)</name>
    <name type="common">White-rot fungus</name>
    <name type="synonym">Peniophora carnosa</name>
    <dbReference type="NCBI Taxonomy" id="650164"/>
    <lineage>
        <taxon>Eukaryota</taxon>
        <taxon>Fungi</taxon>
        <taxon>Dikarya</taxon>
        <taxon>Basidiomycota</taxon>
        <taxon>Agaricomycotina</taxon>
        <taxon>Agaricomycetes</taxon>
        <taxon>Polyporales</taxon>
        <taxon>Phanerochaetaceae</taxon>
        <taxon>Phanerochaete</taxon>
    </lineage>
</organism>
<dbReference type="GO" id="GO:0004497">
    <property type="term" value="F:monooxygenase activity"/>
    <property type="evidence" value="ECO:0007669"/>
    <property type="project" value="UniProtKB-KW"/>
</dbReference>
<evidence type="ECO:0000313" key="12">
    <source>
        <dbReference type="Proteomes" id="UP000008370"/>
    </source>
</evidence>
<dbReference type="PANTHER" id="PTHR24305">
    <property type="entry name" value="CYTOCHROME P450"/>
    <property type="match status" value="1"/>
</dbReference>
<dbReference type="InterPro" id="IPR017972">
    <property type="entry name" value="Cyt_P450_CS"/>
</dbReference>
<dbReference type="STRING" id="650164.K5WAI1"/>
<dbReference type="GO" id="GO:0020037">
    <property type="term" value="F:heme binding"/>
    <property type="evidence" value="ECO:0007669"/>
    <property type="project" value="InterPro"/>
</dbReference>
<reference evidence="11 12" key="1">
    <citation type="journal article" date="2012" name="BMC Genomics">
        <title>Comparative genomics of the white-rot fungi, Phanerochaete carnosa and P. chrysosporium, to elucidate the genetic basis of the distinct wood types they colonize.</title>
        <authorList>
            <person name="Suzuki H."/>
            <person name="MacDonald J."/>
            <person name="Syed K."/>
            <person name="Salamov A."/>
            <person name="Hori C."/>
            <person name="Aerts A."/>
            <person name="Henrissat B."/>
            <person name="Wiebenga A."/>
            <person name="vanKuyk P.A."/>
            <person name="Barry K."/>
            <person name="Lindquist E."/>
            <person name="LaButti K."/>
            <person name="Lapidus A."/>
            <person name="Lucas S."/>
            <person name="Coutinho P."/>
            <person name="Gong Y."/>
            <person name="Samejima M."/>
            <person name="Mahadevan R."/>
            <person name="Abou-Zaid M."/>
            <person name="de Vries R.P."/>
            <person name="Igarashi K."/>
            <person name="Yadav J.S."/>
            <person name="Grigoriev I.V."/>
            <person name="Master E.R."/>
        </authorList>
    </citation>
    <scope>NUCLEOTIDE SEQUENCE [LARGE SCALE GENOMIC DNA]</scope>
    <source>
        <strain evidence="11 12">HHB-10118-sp</strain>
    </source>
</reference>
<dbReference type="InterPro" id="IPR002401">
    <property type="entry name" value="Cyt_P450_E_grp-I"/>
</dbReference>
<dbReference type="InterPro" id="IPR001128">
    <property type="entry name" value="Cyt_P450"/>
</dbReference>
<dbReference type="GO" id="GO:0005506">
    <property type="term" value="F:iron ion binding"/>
    <property type="evidence" value="ECO:0007669"/>
    <property type="project" value="InterPro"/>
</dbReference>
<keyword evidence="7 9" id="KW-0503">Monooxygenase</keyword>
<dbReference type="HOGENOM" id="CLU_001570_14_10_1"/>